<accession>A0A9X1SWN8</accession>
<protein>
    <submittedName>
        <fullName evidence="1">Uncharacterized protein</fullName>
    </submittedName>
</protein>
<dbReference type="EMBL" id="JAJOMB010000001">
    <property type="protein sequence ID" value="MCD5309598.1"/>
    <property type="molecule type" value="Genomic_DNA"/>
</dbReference>
<dbReference type="Proteomes" id="UP001138997">
    <property type="component" value="Unassembled WGS sequence"/>
</dbReference>
<dbReference type="AlphaFoldDB" id="A0A9X1SWN8"/>
<organism evidence="1 2">
    <name type="scientific">Kineosporia babensis</name>
    <dbReference type="NCBI Taxonomy" id="499548"/>
    <lineage>
        <taxon>Bacteria</taxon>
        <taxon>Bacillati</taxon>
        <taxon>Actinomycetota</taxon>
        <taxon>Actinomycetes</taxon>
        <taxon>Kineosporiales</taxon>
        <taxon>Kineosporiaceae</taxon>
        <taxon>Kineosporia</taxon>
    </lineage>
</organism>
<gene>
    <name evidence="1" type="ORF">LR394_01730</name>
</gene>
<reference evidence="1" key="1">
    <citation type="submission" date="2021-11" db="EMBL/GenBank/DDBJ databases">
        <title>Streptomyces corallinus and Kineosporia corallina sp. nov., two new coral-derived marine actinobacteria.</title>
        <authorList>
            <person name="Buangrab K."/>
            <person name="Sutthacheep M."/>
            <person name="Yeemin T."/>
            <person name="Harunari E."/>
            <person name="Igarashi Y."/>
            <person name="Sripreechasak P."/>
            <person name="Kanchanasin P."/>
            <person name="Tanasupawat S."/>
            <person name="Phongsopitanun W."/>
        </authorList>
    </citation>
    <scope>NUCLEOTIDE SEQUENCE</scope>
    <source>
        <strain evidence="1">JCM 31032</strain>
    </source>
</reference>
<evidence type="ECO:0000313" key="2">
    <source>
        <dbReference type="Proteomes" id="UP001138997"/>
    </source>
</evidence>
<dbReference type="RefSeq" id="WP_231438522.1">
    <property type="nucleotide sequence ID" value="NZ_JAJOMB010000001.1"/>
</dbReference>
<name>A0A9X1SWN8_9ACTN</name>
<keyword evidence="2" id="KW-1185">Reference proteome</keyword>
<evidence type="ECO:0000313" key="1">
    <source>
        <dbReference type="EMBL" id="MCD5309598.1"/>
    </source>
</evidence>
<proteinExistence type="predicted"/>
<sequence>MESVTIQGGAPPRPLSQELLSDIAFYAQELGAPLEVLAERFRGTEEFVPFAEDLEADPSYVVHGLLEDGNMWIRFTDRPEDDLLKRLETELSIQIDVQWGAPLNGPSLVAISETMFRAVVDFPGVVQVGSGLSSDQSGDVIQIRYRLAPDTTVDVELLQQQALRAGAAASPSGAIPVAVDFAEDPELDAQLQWEETY</sequence>
<comment type="caution">
    <text evidence="1">The sequence shown here is derived from an EMBL/GenBank/DDBJ whole genome shotgun (WGS) entry which is preliminary data.</text>
</comment>